<gene>
    <name evidence="2" type="ORF">ACFQ1O_06970</name>
</gene>
<organism evidence="2 3">
    <name type="scientific">Pseudofulvibacter geojedonensis</name>
    <dbReference type="NCBI Taxonomy" id="1123758"/>
    <lineage>
        <taxon>Bacteria</taxon>
        <taxon>Pseudomonadati</taxon>
        <taxon>Bacteroidota</taxon>
        <taxon>Flavobacteriia</taxon>
        <taxon>Flavobacteriales</taxon>
        <taxon>Flavobacteriaceae</taxon>
        <taxon>Pseudofulvibacter</taxon>
    </lineage>
</organism>
<dbReference type="Proteomes" id="UP001596997">
    <property type="component" value="Unassembled WGS sequence"/>
</dbReference>
<protein>
    <recommendedName>
        <fullName evidence="4">Adhesin domain-containing protein</fullName>
    </recommendedName>
</protein>
<evidence type="ECO:0000256" key="1">
    <source>
        <dbReference type="SAM" id="SignalP"/>
    </source>
</evidence>
<keyword evidence="1" id="KW-0732">Signal</keyword>
<feature type="chain" id="PRO_5046322188" description="Adhesin domain-containing protein" evidence="1">
    <location>
        <begin position="22"/>
        <end position="364"/>
    </location>
</feature>
<keyword evidence="3" id="KW-1185">Reference proteome</keyword>
<feature type="signal peptide" evidence="1">
    <location>
        <begin position="1"/>
        <end position="21"/>
    </location>
</feature>
<dbReference type="RefSeq" id="WP_377714754.1">
    <property type="nucleotide sequence ID" value="NZ_JBHTJM010000006.1"/>
</dbReference>
<dbReference type="EMBL" id="JBHTJM010000006">
    <property type="protein sequence ID" value="MFD0963742.1"/>
    <property type="molecule type" value="Genomic_DNA"/>
</dbReference>
<comment type="caution">
    <text evidence="2">The sequence shown here is derived from an EMBL/GenBank/DDBJ whole genome shotgun (WGS) entry which is preliminary data.</text>
</comment>
<accession>A0ABW3I2C1</accession>
<evidence type="ECO:0000313" key="3">
    <source>
        <dbReference type="Proteomes" id="UP001596997"/>
    </source>
</evidence>
<proteinExistence type="predicted"/>
<evidence type="ECO:0000313" key="2">
    <source>
        <dbReference type="EMBL" id="MFD0963742.1"/>
    </source>
</evidence>
<reference evidence="3" key="1">
    <citation type="journal article" date="2019" name="Int. J. Syst. Evol. Microbiol.">
        <title>The Global Catalogue of Microorganisms (GCM) 10K type strain sequencing project: providing services to taxonomists for standard genome sequencing and annotation.</title>
        <authorList>
            <consortium name="The Broad Institute Genomics Platform"/>
            <consortium name="The Broad Institute Genome Sequencing Center for Infectious Disease"/>
            <person name="Wu L."/>
            <person name="Ma J."/>
        </authorList>
    </citation>
    <scope>NUCLEOTIDE SEQUENCE [LARGE SCALE GENOMIC DNA]</scope>
    <source>
        <strain evidence="3">CCUG 62114</strain>
    </source>
</reference>
<sequence>MKLYKIVLLLCFLLVNQFLEASNGEKFSHMDEKKIHREFKYKPGMLLNVHNSYGNIDITAWEGNKIIVDALVIVKGETKAEVDELLKKVDIAFSENLKEGIITLLTRKETYKYNDYREIHYQIKVPKSCHLSITNNYGDISLDASNASVSLKAYYGNIKAGKLNGVAKIETSFSQRNSFDYIKKGTIKGQFCDYKIMKSEVLEIRDMASSNGVIQEVSNLKYKCNYGSLTIGNVTNSLEGKGEYLTMNIENSNVQEKMKIEAYYGYVDIKNWNNYSAEFDIDNAKLILGYNNNISFGYNILTRDCIVESIINNLPKDFKRHHSDDKGNNQRICGYFKEKFSKNYLLLEMVNSILKFENSKPITP</sequence>
<name>A0ABW3I2C1_9FLAO</name>
<evidence type="ECO:0008006" key="4">
    <source>
        <dbReference type="Google" id="ProtNLM"/>
    </source>
</evidence>